<dbReference type="InterPro" id="IPR007248">
    <property type="entry name" value="Mpv17_PMP22"/>
</dbReference>
<dbReference type="PANTHER" id="PTHR11266">
    <property type="entry name" value="PEROXISOMAL MEMBRANE PROTEIN 2, PXMP2 MPV17"/>
    <property type="match status" value="1"/>
</dbReference>
<sequence length="183" mass="21083">MAAPVVIRIRSFIKDYPVVKGMVTYAVLWPISNICQQTIQGREQYNFVEAARFSIFGSFVVAPSLYAWVRIAGRLIPGNTLKIAMKKALLEQVLYSPFAITTFYSGMCLLENKSLEEVKTEVQAKFWPTYRTGICIWPLVQTINFAFIKERNRVPVTSVVSFFWTVFLSYMKQKELKRSTLKN</sequence>
<organism evidence="7 8">
    <name type="scientific">Orchesella dallaii</name>
    <dbReference type="NCBI Taxonomy" id="48710"/>
    <lineage>
        <taxon>Eukaryota</taxon>
        <taxon>Metazoa</taxon>
        <taxon>Ecdysozoa</taxon>
        <taxon>Arthropoda</taxon>
        <taxon>Hexapoda</taxon>
        <taxon>Collembola</taxon>
        <taxon>Entomobryomorpha</taxon>
        <taxon>Entomobryoidea</taxon>
        <taxon>Orchesellidae</taxon>
        <taxon>Orchesellinae</taxon>
        <taxon>Orchesella</taxon>
    </lineage>
</organism>
<name>A0ABP1RTX1_9HEXA</name>
<keyword evidence="4" id="KW-1133">Transmembrane helix</keyword>
<gene>
    <name evidence="7" type="ORF">ODALV1_LOCUS25967</name>
</gene>
<evidence type="ECO:0000256" key="3">
    <source>
        <dbReference type="ARBA" id="ARBA00022692"/>
    </source>
</evidence>
<evidence type="ECO:0000256" key="2">
    <source>
        <dbReference type="ARBA" id="ARBA00006824"/>
    </source>
</evidence>
<evidence type="ECO:0000256" key="1">
    <source>
        <dbReference type="ARBA" id="ARBA00004141"/>
    </source>
</evidence>
<dbReference type="EMBL" id="CAXLJM020000108">
    <property type="protein sequence ID" value="CAL8135399.1"/>
    <property type="molecule type" value="Genomic_DNA"/>
</dbReference>
<comment type="subcellular location">
    <subcellularLocation>
        <location evidence="1">Membrane</location>
        <topology evidence="1">Multi-pass membrane protein</topology>
    </subcellularLocation>
</comment>
<evidence type="ECO:0000313" key="7">
    <source>
        <dbReference type="EMBL" id="CAL8135399.1"/>
    </source>
</evidence>
<keyword evidence="3" id="KW-0812">Transmembrane</keyword>
<dbReference type="Proteomes" id="UP001642540">
    <property type="component" value="Unassembled WGS sequence"/>
</dbReference>
<evidence type="ECO:0000256" key="6">
    <source>
        <dbReference type="RuleBase" id="RU363053"/>
    </source>
</evidence>
<proteinExistence type="inferred from homology"/>
<keyword evidence="5" id="KW-0472">Membrane</keyword>
<keyword evidence="8" id="KW-1185">Reference proteome</keyword>
<evidence type="ECO:0000256" key="4">
    <source>
        <dbReference type="ARBA" id="ARBA00022989"/>
    </source>
</evidence>
<comment type="caution">
    <text evidence="7">The sequence shown here is derived from an EMBL/GenBank/DDBJ whole genome shotgun (WGS) entry which is preliminary data.</text>
</comment>
<comment type="similarity">
    <text evidence="2 6">Belongs to the peroxisomal membrane protein PXMP2/4 family.</text>
</comment>
<accession>A0ABP1RTX1</accession>
<dbReference type="PANTHER" id="PTHR11266:SF75">
    <property type="entry name" value="IP10007P-RELATED"/>
    <property type="match status" value="1"/>
</dbReference>
<evidence type="ECO:0008006" key="9">
    <source>
        <dbReference type="Google" id="ProtNLM"/>
    </source>
</evidence>
<dbReference type="Pfam" id="PF04117">
    <property type="entry name" value="Mpv17_PMP22"/>
    <property type="match status" value="1"/>
</dbReference>
<evidence type="ECO:0000313" key="8">
    <source>
        <dbReference type="Proteomes" id="UP001642540"/>
    </source>
</evidence>
<protein>
    <recommendedName>
        <fullName evidence="9">Mpv17-like protein</fullName>
    </recommendedName>
</protein>
<evidence type="ECO:0000256" key="5">
    <source>
        <dbReference type="ARBA" id="ARBA00023136"/>
    </source>
</evidence>
<reference evidence="7 8" key="1">
    <citation type="submission" date="2024-08" db="EMBL/GenBank/DDBJ databases">
        <authorList>
            <person name="Cucini C."/>
            <person name="Frati F."/>
        </authorList>
    </citation>
    <scope>NUCLEOTIDE SEQUENCE [LARGE SCALE GENOMIC DNA]</scope>
</reference>